<dbReference type="GO" id="GO:0000126">
    <property type="term" value="C:transcription factor TFIIIB complex"/>
    <property type="evidence" value="ECO:0007669"/>
    <property type="project" value="TreeGrafter"/>
</dbReference>
<dbReference type="STRING" id="180498.A0A067LBA3"/>
<organism evidence="3 4">
    <name type="scientific">Jatropha curcas</name>
    <name type="common">Barbados nut</name>
    <dbReference type="NCBI Taxonomy" id="180498"/>
    <lineage>
        <taxon>Eukaryota</taxon>
        <taxon>Viridiplantae</taxon>
        <taxon>Streptophyta</taxon>
        <taxon>Embryophyta</taxon>
        <taxon>Tracheophyta</taxon>
        <taxon>Spermatophyta</taxon>
        <taxon>Magnoliopsida</taxon>
        <taxon>eudicotyledons</taxon>
        <taxon>Gunneridae</taxon>
        <taxon>Pentapetalae</taxon>
        <taxon>rosids</taxon>
        <taxon>fabids</taxon>
        <taxon>Malpighiales</taxon>
        <taxon>Euphorbiaceae</taxon>
        <taxon>Crotonoideae</taxon>
        <taxon>Jatropheae</taxon>
        <taxon>Jatropha</taxon>
    </lineage>
</organism>
<dbReference type="Pfam" id="PF15963">
    <property type="entry name" value="Myb_DNA-bind_7"/>
    <property type="match status" value="1"/>
</dbReference>
<keyword evidence="4" id="KW-1185">Reference proteome</keyword>
<dbReference type="SMART" id="SM00717">
    <property type="entry name" value="SANT"/>
    <property type="match status" value="1"/>
</dbReference>
<feature type="region of interest" description="Disordered" evidence="1">
    <location>
        <begin position="794"/>
        <end position="855"/>
    </location>
</feature>
<feature type="domain" description="SANT" evidence="2">
    <location>
        <begin position="720"/>
        <end position="764"/>
    </location>
</feature>
<feature type="region of interest" description="Disordered" evidence="1">
    <location>
        <begin position="333"/>
        <end position="355"/>
    </location>
</feature>
<feature type="compositionally biased region" description="Acidic residues" evidence="1">
    <location>
        <begin position="811"/>
        <end position="825"/>
    </location>
</feature>
<feature type="compositionally biased region" description="Polar residues" evidence="1">
    <location>
        <begin position="494"/>
        <end position="509"/>
    </location>
</feature>
<feature type="compositionally biased region" description="Basic residues" evidence="1">
    <location>
        <begin position="611"/>
        <end position="625"/>
    </location>
</feature>
<feature type="compositionally biased region" description="Acidic residues" evidence="1">
    <location>
        <begin position="832"/>
        <end position="844"/>
    </location>
</feature>
<dbReference type="Gene3D" id="1.10.10.60">
    <property type="entry name" value="Homeodomain-like"/>
    <property type="match status" value="1"/>
</dbReference>
<feature type="compositionally biased region" description="Basic and acidic residues" evidence="1">
    <location>
        <begin position="33"/>
        <end position="50"/>
    </location>
</feature>
<dbReference type="OrthoDB" id="272624at2759"/>
<feature type="compositionally biased region" description="Polar residues" evidence="1">
    <location>
        <begin position="451"/>
        <end position="460"/>
    </location>
</feature>
<feature type="compositionally biased region" description="Basic and acidic residues" evidence="1">
    <location>
        <begin position="130"/>
        <end position="149"/>
    </location>
</feature>
<reference evidence="3 4" key="1">
    <citation type="journal article" date="2014" name="PLoS ONE">
        <title>Global Analysis of Gene Expression Profiles in Physic Nut (Jatropha curcas L.) Seedlings Exposed to Salt Stress.</title>
        <authorList>
            <person name="Zhang L."/>
            <person name="Zhang C."/>
            <person name="Wu P."/>
            <person name="Chen Y."/>
            <person name="Li M."/>
            <person name="Jiang H."/>
            <person name="Wu G."/>
        </authorList>
    </citation>
    <scope>NUCLEOTIDE SEQUENCE [LARGE SCALE GENOMIC DNA]</scope>
    <source>
        <strain evidence="4">cv. GZQX0401</strain>
        <tissue evidence="3">Young leaves</tissue>
    </source>
</reference>
<dbReference type="AlphaFoldDB" id="A0A067LBA3"/>
<dbReference type="SUPFAM" id="SSF46689">
    <property type="entry name" value="Homeodomain-like"/>
    <property type="match status" value="1"/>
</dbReference>
<dbReference type="InterPro" id="IPR039467">
    <property type="entry name" value="TFIIIB_B''_Myb"/>
</dbReference>
<dbReference type="PANTHER" id="PTHR22929:SF0">
    <property type="entry name" value="TRANSCRIPTION FACTOR TFIIIB COMPONENT B'' HOMOLOG"/>
    <property type="match status" value="1"/>
</dbReference>
<proteinExistence type="predicted"/>
<dbReference type="InterPro" id="IPR001005">
    <property type="entry name" value="SANT/Myb"/>
</dbReference>
<feature type="compositionally biased region" description="Low complexity" evidence="1">
    <location>
        <begin position="302"/>
        <end position="313"/>
    </location>
</feature>
<feature type="region of interest" description="Disordered" evidence="1">
    <location>
        <begin position="119"/>
        <end position="153"/>
    </location>
</feature>
<dbReference type="InterPro" id="IPR017884">
    <property type="entry name" value="SANT_dom"/>
</dbReference>
<sequence length="875" mass="96665">MDALDSEATRFDGSLEFDLDPSNIMLPGAINSRADEKFQPKPNAKTESKNEIPVPFPPLPSNLTMEQPAALALVDTHTTQSVQSVDFMDKNMDPVSSSLPLDIDRKEPLKDDEFLFPDDNLELVNPSSKEPAHKQDISSKDAKLAEVRSKSYGPGHSSFLESAIEVDSMMLDLDPFADIVPPPAIGNARTGGKFQPRVKARPRKGKSEAIALAVSSTNASDNLQSANFVDTGDDRLIDPVHSSLTTLENMESKEPLRIDDYSNPGVYLSNEDRSSGLANSSQLVAIDSLHTGASNKETEGQSGSLVPSSVNSSVPGACDVANLDAVTCNEAAVQTNNERPEPEESGSFPNLENPDILTDSTIVSEHSTRKFQPKLKEQIGKEKPTVSIFPPDALESAVPTSDSHFVPSVPLYINEGSIPSYPSDDVFDYSSMSFGNFVSPDPTFSEFPVNEEQTNLTEASHSSDRNLLHQEDLPEVPEMESSKSRKRKSSSVSNTSQTFKQSSLASGMNESEESSKRLRKRTASMQLVDSSGDEAHDSDGFPSEPPSNSNADGEDNDYDYRVDEDNGNGDGGENTSCKKRTSKRSKKPVGERTKPVRRRKTDNDVPEQTQKPRKKFSHSTRRKSRLKDLLSIPEDEVDYQRMPFKDIILLAGYKEKLAAQEAKEAKDAAAKAKASKDALASEREGSHNEEDTEQDGGYADDQSNSLFNYHSFMDKTPIARWSKQDTELFYEGIRQFGTDLSLIQQLFPGRTRHQIKLKYKKEERQHPLRLSEALNTRAKDNSYFEKVIEQLQQVAAQAEQESNGDDMIGPTDEETELNPETNEEAEAAKCEWDEEAAVEEDQGDAGDPSKYEQEEDDDLDLWIAFCLASVDNISI</sequence>
<evidence type="ECO:0000313" key="3">
    <source>
        <dbReference type="EMBL" id="KDP41760.1"/>
    </source>
</evidence>
<dbReference type="GO" id="GO:0070898">
    <property type="term" value="P:RNA polymerase III preinitiation complex assembly"/>
    <property type="evidence" value="ECO:0007669"/>
    <property type="project" value="TreeGrafter"/>
</dbReference>
<evidence type="ECO:0000256" key="1">
    <source>
        <dbReference type="SAM" id="MobiDB-lite"/>
    </source>
</evidence>
<dbReference type="PANTHER" id="PTHR22929">
    <property type="entry name" value="RNA POLYMERASE III TRANSCRIPTION INITIATION FACTOR B"/>
    <property type="match status" value="1"/>
</dbReference>
<dbReference type="EMBL" id="KK914317">
    <property type="protein sequence ID" value="KDP41760.1"/>
    <property type="molecule type" value="Genomic_DNA"/>
</dbReference>
<accession>A0A067LBA3</accession>
<feature type="region of interest" description="Disordered" evidence="1">
    <location>
        <begin position="26"/>
        <end position="63"/>
    </location>
</feature>
<evidence type="ECO:0000313" key="4">
    <source>
        <dbReference type="Proteomes" id="UP000027138"/>
    </source>
</evidence>
<protein>
    <recommendedName>
        <fullName evidence="2">SANT domain-containing protein</fullName>
    </recommendedName>
</protein>
<dbReference type="InterPro" id="IPR009057">
    <property type="entry name" value="Homeodomain-like_sf"/>
</dbReference>
<gene>
    <name evidence="3" type="ORF">JCGZ_26778</name>
</gene>
<dbReference type="Proteomes" id="UP000027138">
    <property type="component" value="Unassembled WGS sequence"/>
</dbReference>
<name>A0A067LBA3_JATCU</name>
<feature type="region of interest" description="Disordered" evidence="1">
    <location>
        <begin position="660"/>
        <end position="701"/>
    </location>
</feature>
<feature type="compositionally biased region" description="Basic residues" evidence="1">
    <location>
        <begin position="577"/>
        <end position="587"/>
    </location>
</feature>
<feature type="region of interest" description="Disordered" evidence="1">
    <location>
        <begin position="293"/>
        <end position="313"/>
    </location>
</feature>
<dbReference type="CDD" id="cd00167">
    <property type="entry name" value="SANT"/>
    <property type="match status" value="1"/>
</dbReference>
<evidence type="ECO:0000259" key="2">
    <source>
        <dbReference type="PROSITE" id="PS51293"/>
    </source>
</evidence>
<feature type="region of interest" description="Disordered" evidence="1">
    <location>
        <begin position="444"/>
        <end position="635"/>
    </location>
</feature>
<feature type="compositionally biased region" description="Basic and acidic residues" evidence="1">
    <location>
        <begin position="660"/>
        <end position="689"/>
    </location>
</feature>
<feature type="compositionally biased region" description="Basic and acidic residues" evidence="1">
    <location>
        <begin position="461"/>
        <end position="472"/>
    </location>
</feature>
<dbReference type="GO" id="GO:0001156">
    <property type="term" value="F:TFIIIC-class transcription factor complex binding"/>
    <property type="evidence" value="ECO:0007669"/>
    <property type="project" value="TreeGrafter"/>
</dbReference>
<dbReference type="PROSITE" id="PS51293">
    <property type="entry name" value="SANT"/>
    <property type="match status" value="1"/>
</dbReference>
<feature type="region of interest" description="Disordered" evidence="1">
    <location>
        <begin position="85"/>
        <end position="104"/>
    </location>
</feature>